<proteinExistence type="predicted"/>
<accession>A0A915BZC1</accession>
<evidence type="ECO:0000313" key="2">
    <source>
        <dbReference type="WBParaSite" id="PgR068_g014_t01"/>
    </source>
</evidence>
<dbReference type="Proteomes" id="UP000887569">
    <property type="component" value="Unplaced"/>
</dbReference>
<name>A0A915BZC1_PARUN</name>
<dbReference type="AlphaFoldDB" id="A0A915BZC1"/>
<keyword evidence="1" id="KW-1185">Reference proteome</keyword>
<dbReference type="WBParaSite" id="PgR068_g014_t01">
    <property type="protein sequence ID" value="PgR068_g014_t01"/>
    <property type="gene ID" value="PgR068_g014"/>
</dbReference>
<evidence type="ECO:0000313" key="1">
    <source>
        <dbReference type="Proteomes" id="UP000887569"/>
    </source>
</evidence>
<protein>
    <submittedName>
        <fullName evidence="2">Uncharacterized protein</fullName>
    </submittedName>
</protein>
<reference evidence="2" key="1">
    <citation type="submission" date="2022-11" db="UniProtKB">
        <authorList>
            <consortium name="WormBaseParasite"/>
        </authorList>
    </citation>
    <scope>IDENTIFICATION</scope>
</reference>
<sequence length="102" mass="12055">MEVIFLVRKPNNLHYLVGVARSEMSNDFFMRSALRRLGQYGLLSIMRHINVNQNPWSHTLFSDDHKRSSQAKINVFLQRTFPTFSFSYFISIPRPLFPIHLN</sequence>
<organism evidence="1 2">
    <name type="scientific">Parascaris univalens</name>
    <name type="common">Nematode worm</name>
    <dbReference type="NCBI Taxonomy" id="6257"/>
    <lineage>
        <taxon>Eukaryota</taxon>
        <taxon>Metazoa</taxon>
        <taxon>Ecdysozoa</taxon>
        <taxon>Nematoda</taxon>
        <taxon>Chromadorea</taxon>
        <taxon>Rhabditida</taxon>
        <taxon>Spirurina</taxon>
        <taxon>Ascaridomorpha</taxon>
        <taxon>Ascaridoidea</taxon>
        <taxon>Ascarididae</taxon>
        <taxon>Parascaris</taxon>
    </lineage>
</organism>